<sequence length="157" mass="17514">MTQDDITRKAPLAHPGYDMDESIGYLVARVRQLLLNQLTQETSKFGLTSTQATMLYKVASGKCNNAADLAREYCIDASAVTRLLDRLEKQGLLIRERSLTDRRTVNLRATDEGRAMTARLPSIFLDTADHLMRGISDDEIGMLKSLLRRIIVNGESG</sequence>
<evidence type="ECO:0000256" key="1">
    <source>
        <dbReference type="ARBA" id="ARBA00023015"/>
    </source>
</evidence>
<evidence type="ECO:0000259" key="4">
    <source>
        <dbReference type="PROSITE" id="PS50995"/>
    </source>
</evidence>
<dbReference type="AlphaFoldDB" id="A0A5E4WTW7"/>
<reference evidence="5 6" key="1">
    <citation type="submission" date="2019-08" db="EMBL/GenBank/DDBJ databases">
        <authorList>
            <person name="Peeters C."/>
        </authorList>
    </citation>
    <scope>NUCLEOTIDE SEQUENCE [LARGE SCALE GENOMIC DNA]</scope>
    <source>
        <strain evidence="5 6">LMG 30175</strain>
    </source>
</reference>
<evidence type="ECO:0000313" key="6">
    <source>
        <dbReference type="Proteomes" id="UP000414233"/>
    </source>
</evidence>
<keyword evidence="2" id="KW-0238">DNA-binding</keyword>
<dbReference type="InterPro" id="IPR039422">
    <property type="entry name" value="MarR/SlyA-like"/>
</dbReference>
<protein>
    <submittedName>
        <fullName evidence="5">MarR family transcriptional regulator</fullName>
    </submittedName>
</protein>
<keyword evidence="1" id="KW-0805">Transcription regulation</keyword>
<dbReference type="GO" id="GO:0003700">
    <property type="term" value="F:DNA-binding transcription factor activity"/>
    <property type="evidence" value="ECO:0007669"/>
    <property type="project" value="InterPro"/>
</dbReference>
<dbReference type="OrthoDB" id="8907575at2"/>
<evidence type="ECO:0000256" key="2">
    <source>
        <dbReference type="ARBA" id="ARBA00023125"/>
    </source>
</evidence>
<dbReference type="SMART" id="SM00347">
    <property type="entry name" value="HTH_MARR"/>
    <property type="match status" value="1"/>
</dbReference>
<dbReference type="RefSeq" id="WP_150698258.1">
    <property type="nucleotide sequence ID" value="NZ_CABPRZ010000014.1"/>
</dbReference>
<dbReference type="InterPro" id="IPR036388">
    <property type="entry name" value="WH-like_DNA-bd_sf"/>
</dbReference>
<dbReference type="Gene3D" id="1.10.10.10">
    <property type="entry name" value="Winged helix-like DNA-binding domain superfamily/Winged helix DNA-binding domain"/>
    <property type="match status" value="1"/>
</dbReference>
<dbReference type="PROSITE" id="PS50995">
    <property type="entry name" value="HTH_MARR_2"/>
    <property type="match status" value="1"/>
</dbReference>
<evidence type="ECO:0000256" key="3">
    <source>
        <dbReference type="ARBA" id="ARBA00023163"/>
    </source>
</evidence>
<dbReference type="InterPro" id="IPR000835">
    <property type="entry name" value="HTH_MarR-typ"/>
</dbReference>
<feature type="domain" description="HTH marR-type" evidence="4">
    <location>
        <begin position="20"/>
        <end position="152"/>
    </location>
</feature>
<dbReference type="GO" id="GO:0003677">
    <property type="term" value="F:DNA binding"/>
    <property type="evidence" value="ECO:0007669"/>
    <property type="project" value="UniProtKB-KW"/>
</dbReference>
<keyword evidence="3" id="KW-0804">Transcription</keyword>
<dbReference type="SUPFAM" id="SSF46785">
    <property type="entry name" value="Winged helix' DNA-binding domain"/>
    <property type="match status" value="1"/>
</dbReference>
<dbReference type="InterPro" id="IPR036390">
    <property type="entry name" value="WH_DNA-bd_sf"/>
</dbReference>
<dbReference type="EMBL" id="CABPRZ010000014">
    <property type="protein sequence ID" value="VVE28288.1"/>
    <property type="molecule type" value="Genomic_DNA"/>
</dbReference>
<dbReference type="PROSITE" id="PS01117">
    <property type="entry name" value="HTH_MARR_1"/>
    <property type="match status" value="1"/>
</dbReference>
<keyword evidence="6" id="KW-1185">Reference proteome</keyword>
<evidence type="ECO:0000313" key="5">
    <source>
        <dbReference type="EMBL" id="VVE28288.1"/>
    </source>
</evidence>
<name>A0A5E4WTW7_9BURK</name>
<gene>
    <name evidence="5" type="ORF">PTE30175_03420</name>
</gene>
<proteinExistence type="predicted"/>
<dbReference type="PANTHER" id="PTHR33164">
    <property type="entry name" value="TRANSCRIPTIONAL REGULATOR, MARR FAMILY"/>
    <property type="match status" value="1"/>
</dbReference>
<organism evidence="5 6">
    <name type="scientific">Pandoraea terrae</name>
    <dbReference type="NCBI Taxonomy" id="1537710"/>
    <lineage>
        <taxon>Bacteria</taxon>
        <taxon>Pseudomonadati</taxon>
        <taxon>Pseudomonadota</taxon>
        <taxon>Betaproteobacteria</taxon>
        <taxon>Burkholderiales</taxon>
        <taxon>Burkholderiaceae</taxon>
        <taxon>Pandoraea</taxon>
    </lineage>
</organism>
<dbReference type="InterPro" id="IPR023187">
    <property type="entry name" value="Tscrpt_reg_MarR-type_CS"/>
</dbReference>
<dbReference type="PRINTS" id="PR00598">
    <property type="entry name" value="HTHMARR"/>
</dbReference>
<dbReference type="Pfam" id="PF01047">
    <property type="entry name" value="MarR"/>
    <property type="match status" value="1"/>
</dbReference>
<dbReference type="PANTHER" id="PTHR33164:SF43">
    <property type="entry name" value="HTH-TYPE TRANSCRIPTIONAL REPRESSOR YETL"/>
    <property type="match status" value="1"/>
</dbReference>
<dbReference type="Proteomes" id="UP000414233">
    <property type="component" value="Unassembled WGS sequence"/>
</dbReference>
<dbReference type="GO" id="GO:0006950">
    <property type="term" value="P:response to stress"/>
    <property type="evidence" value="ECO:0007669"/>
    <property type="project" value="TreeGrafter"/>
</dbReference>
<accession>A0A5E4WTW7</accession>